<proteinExistence type="predicted"/>
<dbReference type="InterPro" id="IPR011453">
    <property type="entry name" value="DUF1559"/>
</dbReference>
<dbReference type="PROSITE" id="PS00409">
    <property type="entry name" value="PROKAR_NTER_METHYL"/>
    <property type="match status" value="1"/>
</dbReference>
<dbReference type="Pfam" id="PF07596">
    <property type="entry name" value="SBP_bac_10"/>
    <property type="match status" value="1"/>
</dbReference>
<dbReference type="PANTHER" id="PTHR30093">
    <property type="entry name" value="GENERAL SECRETION PATHWAY PROTEIN G"/>
    <property type="match status" value="1"/>
</dbReference>
<evidence type="ECO:0000259" key="2">
    <source>
        <dbReference type="Pfam" id="PF07596"/>
    </source>
</evidence>
<feature type="domain" description="DUF1559" evidence="2">
    <location>
        <begin position="34"/>
        <end position="349"/>
    </location>
</feature>
<keyword evidence="1" id="KW-0472">Membrane</keyword>
<dbReference type="Proteomes" id="UP000238322">
    <property type="component" value="Unassembled WGS sequence"/>
</dbReference>
<dbReference type="Pfam" id="PF07963">
    <property type="entry name" value="N_methyl"/>
    <property type="match status" value="1"/>
</dbReference>
<dbReference type="InterPro" id="IPR027558">
    <property type="entry name" value="Pre_pil_HX9DG_C"/>
</dbReference>
<organism evidence="3 4">
    <name type="scientific">Blastopirellula marina</name>
    <dbReference type="NCBI Taxonomy" id="124"/>
    <lineage>
        <taxon>Bacteria</taxon>
        <taxon>Pseudomonadati</taxon>
        <taxon>Planctomycetota</taxon>
        <taxon>Planctomycetia</taxon>
        <taxon>Pirellulales</taxon>
        <taxon>Pirellulaceae</taxon>
        <taxon>Blastopirellula</taxon>
    </lineage>
</organism>
<dbReference type="InterPro" id="IPR012902">
    <property type="entry name" value="N_methyl_site"/>
</dbReference>
<dbReference type="NCBIfam" id="TIGR02532">
    <property type="entry name" value="IV_pilin_GFxxxE"/>
    <property type="match status" value="1"/>
</dbReference>
<feature type="transmembrane region" description="Helical" evidence="1">
    <location>
        <begin position="12"/>
        <end position="33"/>
    </location>
</feature>
<keyword evidence="1" id="KW-0812">Transmembrane</keyword>
<evidence type="ECO:0000313" key="4">
    <source>
        <dbReference type="Proteomes" id="UP000238322"/>
    </source>
</evidence>
<dbReference type="AlphaFoldDB" id="A0A2S8FZY8"/>
<evidence type="ECO:0000256" key="1">
    <source>
        <dbReference type="SAM" id="Phobius"/>
    </source>
</evidence>
<dbReference type="EMBL" id="PUHY01000005">
    <property type="protein sequence ID" value="PQO37630.1"/>
    <property type="molecule type" value="Genomic_DNA"/>
</dbReference>
<comment type="caution">
    <text evidence="3">The sequence shown here is derived from an EMBL/GenBank/DDBJ whole genome shotgun (WGS) entry which is preliminary data.</text>
</comment>
<keyword evidence="1" id="KW-1133">Transmembrane helix</keyword>
<protein>
    <submittedName>
        <fullName evidence="3">Prepilin-type cleavage/methylation domain-containing protein</fullName>
    </submittedName>
</protein>
<dbReference type="PANTHER" id="PTHR30093:SF2">
    <property type="entry name" value="TYPE II SECRETION SYSTEM PROTEIN H"/>
    <property type="match status" value="1"/>
</dbReference>
<reference evidence="3 4" key="1">
    <citation type="submission" date="2018-02" db="EMBL/GenBank/DDBJ databases">
        <title>Comparative genomes isolates from brazilian mangrove.</title>
        <authorList>
            <person name="Araujo J.E."/>
            <person name="Taketani R.G."/>
            <person name="Silva M.C.P."/>
            <person name="Loureco M.V."/>
            <person name="Andreote F.D."/>
        </authorList>
    </citation>
    <scope>NUCLEOTIDE SEQUENCE [LARGE SCALE GENOMIC DNA]</scope>
    <source>
        <strain evidence="3 4">Hex-1 MGV</strain>
    </source>
</reference>
<dbReference type="RefSeq" id="WP_105328879.1">
    <property type="nucleotide sequence ID" value="NZ_PUHY01000005.1"/>
</dbReference>
<sequence length="367" mass="39636">MSRTRRSSGFTLVELLVVIAIIGVLVGLLLPAVQQAREAARRMQCTNNMKQLTLATHLYHDINHATPLHMHRAAHDYGSGTSGNLSWYFGILPSVEEIAAFDFVPSELTGSGYSWSGLVDGSTELGKIARVPIETFVCPSESVTNSNVSGLANFNYVANAGPPRQLSLPIGGTSSSSRGYISHSRMSSQGPGTANCQGQWLAGSNHTVSFKDLTDGLSNTAAMSESLVNDGQGNHPDKRRNLYYTGSGMIQQPGTNIRDVVADGLANHVNWSDWSQYKGLTWLYTSSWEKHLYNHVFPPNTISIPGYNTDWFRCSEADGAITPSSNHPGGVQVSLADGSVRFIPDTIDIEAWWALGSSNAGDIVGQF</sequence>
<evidence type="ECO:0000313" key="3">
    <source>
        <dbReference type="EMBL" id="PQO37630.1"/>
    </source>
</evidence>
<gene>
    <name evidence="3" type="ORF">C5Y83_06705</name>
</gene>
<dbReference type="NCBIfam" id="TIGR04294">
    <property type="entry name" value="pre_pil_HX9DG"/>
    <property type="match status" value="1"/>
</dbReference>
<dbReference type="Gene3D" id="3.30.700.10">
    <property type="entry name" value="Glycoprotein, Type 4 Pilin"/>
    <property type="match status" value="1"/>
</dbReference>
<name>A0A2S8FZY8_9BACT</name>
<accession>A0A2S8FZY8</accession>
<dbReference type="InterPro" id="IPR045584">
    <property type="entry name" value="Pilin-like"/>
</dbReference>
<dbReference type="SUPFAM" id="SSF54523">
    <property type="entry name" value="Pili subunits"/>
    <property type="match status" value="1"/>
</dbReference>
<dbReference type="OrthoDB" id="236690at2"/>